<comment type="caution">
    <text evidence="1">The sequence shown here is derived from an EMBL/GenBank/DDBJ whole genome shotgun (WGS) entry which is preliminary data.</text>
</comment>
<dbReference type="Proteomes" id="UP000245370">
    <property type="component" value="Unassembled WGS sequence"/>
</dbReference>
<sequence length="243" mass="27652">MPSLLFSQQKETIKIEINTGYQQFEMTAFNERINNPDNFGFLSDKALNDISISSGFKHGLIISYQTSPYFSLGFYGSFQNGNVIREINYSSELPFEPFFDTVIGERRYEINSINVGVSSSFLLHNLNFWQKYPSLARIESAITFQIGYGFANMGWYDVHKYTVDEVLMRKFKSNGLDLGACLRLGYILLNDNLFSSIGFCFGYQYFITTDLKSEGGKLFIDESNKTPLNFSGFNAGVYLTIGK</sequence>
<evidence type="ECO:0000313" key="2">
    <source>
        <dbReference type="Proteomes" id="UP000245370"/>
    </source>
</evidence>
<dbReference type="AlphaFoldDB" id="A0A2U2XCI3"/>
<gene>
    <name evidence="1" type="ORF">DIT68_09625</name>
</gene>
<evidence type="ECO:0000313" key="1">
    <source>
        <dbReference type="EMBL" id="PWH85502.1"/>
    </source>
</evidence>
<organism evidence="1 2">
    <name type="scientific">Brumimicrobium oceani</name>
    <dbReference type="NCBI Taxonomy" id="2100725"/>
    <lineage>
        <taxon>Bacteria</taxon>
        <taxon>Pseudomonadati</taxon>
        <taxon>Bacteroidota</taxon>
        <taxon>Flavobacteriia</taxon>
        <taxon>Flavobacteriales</taxon>
        <taxon>Crocinitomicaceae</taxon>
        <taxon>Brumimicrobium</taxon>
    </lineage>
</organism>
<reference evidence="1 2" key="2">
    <citation type="submission" date="2018-05" db="EMBL/GenBank/DDBJ databases">
        <authorList>
            <person name="Lanie J.A."/>
            <person name="Ng W.-L."/>
            <person name="Kazmierczak K.M."/>
            <person name="Andrzejewski T.M."/>
            <person name="Davidsen T.M."/>
            <person name="Wayne K.J."/>
            <person name="Tettelin H."/>
            <person name="Glass J.I."/>
            <person name="Rusch D."/>
            <person name="Podicherti R."/>
            <person name="Tsui H.-C.T."/>
            <person name="Winkler M.E."/>
        </authorList>
    </citation>
    <scope>NUCLEOTIDE SEQUENCE [LARGE SCALE GENOMIC DNA]</scope>
    <source>
        <strain evidence="1 2">C305</strain>
    </source>
</reference>
<evidence type="ECO:0008006" key="3">
    <source>
        <dbReference type="Google" id="ProtNLM"/>
    </source>
</evidence>
<protein>
    <recommendedName>
        <fullName evidence="3">Outer membrane protein beta-barrel domain-containing protein</fullName>
    </recommendedName>
</protein>
<dbReference type="EMBL" id="QFRJ01000006">
    <property type="protein sequence ID" value="PWH85502.1"/>
    <property type="molecule type" value="Genomic_DNA"/>
</dbReference>
<name>A0A2U2XCI3_9FLAO</name>
<accession>A0A2U2XCI3</accession>
<proteinExistence type="predicted"/>
<reference evidence="1 2" key="1">
    <citation type="submission" date="2018-05" db="EMBL/GenBank/DDBJ databases">
        <title>Brumimicrobium oceani sp. nov., isolated from coastal sediment.</title>
        <authorList>
            <person name="Kou Y."/>
        </authorList>
    </citation>
    <scope>NUCLEOTIDE SEQUENCE [LARGE SCALE GENOMIC DNA]</scope>
    <source>
        <strain evidence="1 2">C305</strain>
    </source>
</reference>
<keyword evidence="2" id="KW-1185">Reference proteome</keyword>